<dbReference type="AlphaFoldDB" id="A0A2Z4JUL4"/>
<gene>
    <name evidence="1" type="ORF">Pas1_05860</name>
</gene>
<dbReference type="Proteomes" id="UP000248592">
    <property type="component" value="Chromosome"/>
</dbReference>
<protein>
    <submittedName>
        <fullName evidence="1">TIGR02450 family Trp-rich protein</fullName>
    </submittedName>
</protein>
<reference evidence="2" key="1">
    <citation type="submission" date="2018-06" db="EMBL/GenBank/DDBJ databases">
        <title>Description of a new Polynucleobacter species.</title>
        <authorList>
            <person name="Hahn M.W."/>
        </authorList>
    </citation>
    <scope>NUCLEOTIDE SEQUENCE [LARGE SCALE GENOMIC DNA]</scope>
    <source>
        <strain evidence="2">MG-25-Pas1-D2</strain>
    </source>
</reference>
<accession>A0A2Z4JUL4</accession>
<dbReference type="NCBIfam" id="TIGR02450">
    <property type="entry name" value="TIGR02450 family Trp-rich protein"/>
    <property type="match status" value="1"/>
</dbReference>
<sequence>MNPLSPKKLYLSKWTAVHPQNKEKHFLVSKVIYSDPEQELIAESVELEAVFSKKIRVIPWRELTDSDCWLQGWK</sequence>
<evidence type="ECO:0000313" key="2">
    <source>
        <dbReference type="Proteomes" id="UP000248592"/>
    </source>
</evidence>
<dbReference type="KEGG" id="poh:DPM16_03225"/>
<dbReference type="InterPro" id="IPR012663">
    <property type="entry name" value="CHP02450_Tryp"/>
</dbReference>
<dbReference type="Pfam" id="PF09493">
    <property type="entry name" value="DUF2389"/>
    <property type="match status" value="1"/>
</dbReference>
<dbReference type="EMBL" id="CP030085">
    <property type="protein sequence ID" value="AWW49942.1"/>
    <property type="molecule type" value="Genomic_DNA"/>
</dbReference>
<dbReference type="RefSeq" id="WP_112294752.1">
    <property type="nucleotide sequence ID" value="NZ_CBCSBS010000001.1"/>
</dbReference>
<name>A0A2Z4JUL4_9BURK</name>
<proteinExistence type="predicted"/>
<evidence type="ECO:0000313" key="1">
    <source>
        <dbReference type="EMBL" id="AWW49942.1"/>
    </source>
</evidence>
<organism evidence="1 2">
    <name type="scientific">Polynucleobacter paneuropaeus</name>
    <dbReference type="NCBI Taxonomy" id="2527775"/>
    <lineage>
        <taxon>Bacteria</taxon>
        <taxon>Pseudomonadati</taxon>
        <taxon>Pseudomonadota</taxon>
        <taxon>Betaproteobacteria</taxon>
        <taxon>Burkholderiales</taxon>
        <taxon>Burkholderiaceae</taxon>
        <taxon>Polynucleobacter</taxon>
    </lineage>
</organism>